<dbReference type="InterPro" id="IPR038377">
    <property type="entry name" value="Na/Glc_symporter_sf"/>
</dbReference>
<proteinExistence type="inferred from homology"/>
<keyword evidence="3 7" id="KW-0812">Transmembrane</keyword>
<feature type="transmembrane region" description="Helical" evidence="7">
    <location>
        <begin position="84"/>
        <end position="107"/>
    </location>
</feature>
<dbReference type="RefSeq" id="WP_322606823.1">
    <property type="nucleotide sequence ID" value="NZ_JARVCO010000002.1"/>
</dbReference>
<dbReference type="NCBIfam" id="TIGR00813">
    <property type="entry name" value="sss"/>
    <property type="match status" value="1"/>
</dbReference>
<dbReference type="InterPro" id="IPR001734">
    <property type="entry name" value="Na/solute_symporter"/>
</dbReference>
<protein>
    <submittedName>
        <fullName evidence="8">Sodium/solute symporter</fullName>
    </submittedName>
</protein>
<feature type="transmembrane region" description="Helical" evidence="7">
    <location>
        <begin position="407"/>
        <end position="432"/>
    </location>
</feature>
<dbReference type="PANTHER" id="PTHR11819:SF195">
    <property type="entry name" value="SODIUM_GLUCOSE COTRANSPORTER 4"/>
    <property type="match status" value="1"/>
</dbReference>
<accession>A0ABU5MSB7</accession>
<dbReference type="Pfam" id="PF00474">
    <property type="entry name" value="SSF"/>
    <property type="match status" value="1"/>
</dbReference>
<keyword evidence="9" id="KW-1185">Reference proteome</keyword>
<comment type="subcellular location">
    <subcellularLocation>
        <location evidence="1">Membrane</location>
        <topology evidence="1">Multi-pass membrane protein</topology>
    </subcellularLocation>
</comment>
<dbReference type="Gene3D" id="1.20.1730.10">
    <property type="entry name" value="Sodium/glucose cotransporter"/>
    <property type="match status" value="1"/>
</dbReference>
<feature type="transmembrane region" description="Helical" evidence="7">
    <location>
        <begin position="282"/>
        <end position="308"/>
    </location>
</feature>
<sequence length="574" mass="61875">MLNILDFGILIGYVLMVIGVGCGAAWFQKRKAARLGKSQDDGAYFLAARTLAWPIIGLSLFSTNISTVHIVALCEEGFRSGLAYANFELAAVFTLVILAVFFVPFYLRSNITTLPDFLEKRFNRNCRDFLAFISIISAIFIHIGVSLYAGAVVINAMLGLGTEVAQLMPTMIAIAVATGLYVVVGGLLAVTLTDAIQTTTLLVGSAVVTYFAFTKLGGWNALHDSVGPHMISVLRPSGDFSGMPWHAVVLGYPVIGIWYWCTDQTIVQRVLGAKNEDHGKAGALFACFLKLLPMFLFVLPGLLCLALINNGLLPELADTKEAFAHMVMNLLPAGMRGLIVAALLAALMGTIAGALNSIATLFAFDLYKRFKPGTSDKKLVHIGRAATIGGVILAIVWSPIIGQFDSIYGAIASMICYISPPITAVFMIGIFWKRATAKAAAITLWSGFAMGMIVFALDLFKEHTGWSMLFMHAAGMLCGICILVMIVASLLDKDTNTEANLKLVWDSPMTPLRIKGAPGLLNYKFLSILALVVASLIYFVFRAPSAEKINAWKIANPENAAKIEAHIHPAPEAP</sequence>
<comment type="caution">
    <text evidence="8">The sequence shown here is derived from an EMBL/GenBank/DDBJ whole genome shotgun (WGS) entry which is preliminary data.</text>
</comment>
<evidence type="ECO:0000313" key="9">
    <source>
        <dbReference type="Proteomes" id="UP001290861"/>
    </source>
</evidence>
<name>A0ABU5MSB7_9BACT</name>
<reference evidence="8 9" key="1">
    <citation type="journal article" date="2024" name="Appl. Environ. Microbiol.">
        <title>Pontiella agarivorans sp. nov., a novel marine anaerobic bacterium capable of degrading macroalgal polysaccharides and fixing nitrogen.</title>
        <authorList>
            <person name="Liu N."/>
            <person name="Kivenson V."/>
            <person name="Peng X."/>
            <person name="Cui Z."/>
            <person name="Lankiewicz T.S."/>
            <person name="Gosselin K.M."/>
            <person name="English C.J."/>
            <person name="Blair E.M."/>
            <person name="O'Malley M.A."/>
            <person name="Valentine D.L."/>
        </authorList>
    </citation>
    <scope>NUCLEOTIDE SEQUENCE [LARGE SCALE GENOMIC DNA]</scope>
    <source>
        <strain evidence="8 9">NLcol2</strain>
    </source>
</reference>
<keyword evidence="5 7" id="KW-0472">Membrane</keyword>
<evidence type="ECO:0000256" key="2">
    <source>
        <dbReference type="ARBA" id="ARBA00006434"/>
    </source>
</evidence>
<feature type="transmembrane region" description="Helical" evidence="7">
    <location>
        <begin position="128"/>
        <end position="151"/>
    </location>
</feature>
<feature type="transmembrane region" description="Helical" evidence="7">
    <location>
        <begin position="439"/>
        <end position="457"/>
    </location>
</feature>
<dbReference type="PANTHER" id="PTHR11819">
    <property type="entry name" value="SOLUTE CARRIER FAMILY 5"/>
    <property type="match status" value="1"/>
</dbReference>
<evidence type="ECO:0000256" key="3">
    <source>
        <dbReference type="ARBA" id="ARBA00022692"/>
    </source>
</evidence>
<evidence type="ECO:0000256" key="5">
    <source>
        <dbReference type="ARBA" id="ARBA00023136"/>
    </source>
</evidence>
<keyword evidence="4 7" id="KW-1133">Transmembrane helix</keyword>
<evidence type="ECO:0000256" key="1">
    <source>
        <dbReference type="ARBA" id="ARBA00004141"/>
    </source>
</evidence>
<feature type="transmembrane region" description="Helical" evidence="7">
    <location>
        <begin position="379"/>
        <end position="401"/>
    </location>
</feature>
<feature type="transmembrane region" description="Helical" evidence="7">
    <location>
        <begin position="242"/>
        <end position="261"/>
    </location>
</feature>
<dbReference type="Proteomes" id="UP001290861">
    <property type="component" value="Unassembled WGS sequence"/>
</dbReference>
<feature type="transmembrane region" description="Helical" evidence="7">
    <location>
        <begin position="521"/>
        <end position="541"/>
    </location>
</feature>
<evidence type="ECO:0000256" key="4">
    <source>
        <dbReference type="ARBA" id="ARBA00022989"/>
    </source>
</evidence>
<gene>
    <name evidence="8" type="ORF">P9H32_00130</name>
</gene>
<feature type="transmembrane region" description="Helical" evidence="7">
    <location>
        <begin position="171"/>
        <end position="192"/>
    </location>
</feature>
<evidence type="ECO:0000313" key="8">
    <source>
        <dbReference type="EMBL" id="MDZ8117017.1"/>
    </source>
</evidence>
<organism evidence="8 9">
    <name type="scientific">Pontiella agarivorans</name>
    <dbReference type="NCBI Taxonomy" id="3038953"/>
    <lineage>
        <taxon>Bacteria</taxon>
        <taxon>Pseudomonadati</taxon>
        <taxon>Kiritimatiellota</taxon>
        <taxon>Kiritimatiellia</taxon>
        <taxon>Kiritimatiellales</taxon>
        <taxon>Pontiellaceae</taxon>
        <taxon>Pontiella</taxon>
    </lineage>
</organism>
<evidence type="ECO:0000256" key="6">
    <source>
        <dbReference type="RuleBase" id="RU362091"/>
    </source>
</evidence>
<feature type="transmembrane region" description="Helical" evidence="7">
    <location>
        <begin position="199"/>
        <end position="222"/>
    </location>
</feature>
<feature type="transmembrane region" description="Helical" evidence="7">
    <location>
        <begin position="338"/>
        <end position="367"/>
    </location>
</feature>
<feature type="transmembrane region" description="Helical" evidence="7">
    <location>
        <begin position="51"/>
        <end position="72"/>
    </location>
</feature>
<feature type="transmembrane region" description="Helical" evidence="7">
    <location>
        <begin position="6"/>
        <end position="27"/>
    </location>
</feature>
<evidence type="ECO:0000256" key="7">
    <source>
        <dbReference type="SAM" id="Phobius"/>
    </source>
</evidence>
<comment type="similarity">
    <text evidence="2 6">Belongs to the sodium:solute symporter (SSF) (TC 2.A.21) family.</text>
</comment>
<feature type="transmembrane region" description="Helical" evidence="7">
    <location>
        <begin position="469"/>
        <end position="491"/>
    </location>
</feature>
<dbReference type="PROSITE" id="PS50283">
    <property type="entry name" value="NA_SOLUT_SYMP_3"/>
    <property type="match status" value="1"/>
</dbReference>
<dbReference type="EMBL" id="JARVCO010000002">
    <property type="protein sequence ID" value="MDZ8117017.1"/>
    <property type="molecule type" value="Genomic_DNA"/>
</dbReference>